<sequence length="1037" mass="116628">MPNSQLLDDSDFRVWDTRSADPGAPIRPAFAAQDADSRNWCTDEDHIYFQAFASYQSEPCLVFLLIDEKKIAPRLLIRNQVGDGAIESLSFDSISVRADVTLATIEESVVRLSILETQLTFFQVEDAHTFVGYLYGIAEFFHYYTKTRSLSHFEYSQKLVCGFALLAAVILRFDRIAVHDILEKVMEYRRDTLPPLTEAAYNLAVCYTSEETTSCRLQYSRNGMILTKNEDVNERDSFSKITSDSSLELLVNSLETKPLGFRSYFCSDWTVHSQVAQDEFFSKGDRRSGLLRWLFLHASGAFSRTDRELGIGGISSIRACLLKWKGVLAITAKVFLRTVSGYDWPDCQADRMERWVTPEGAIRHGSLKALDLYWLAEGWSLDIDENAETSWPMVRLPFEVFRDGYAPLPRMPYGGGTEAFWHPVAVKSLDWQLRFAVLDRNTVMLPHLLRTANSLGTLRPRHIRNTLINFAWLHRSCDSFMSCVEIMESALSFSNRTDVRRFVLNTALCTAAHVLLSKDAAEKLLQKGAEVNFVCECCLEHEPLPFNCLRQVRVPWTSHPYEDSEKSAPYDSSWYNRPIPGCFIHSAGYRPHTPLSATASCPSSSASLAMMKFLVESGSHVDAFFHVPIVPLAERDVWRGRFDKINWFMPPTYPHAAGLISEQVQKELRFGGHNQLEPHGQDVQLQALLPDLITSQIPGGGPILSSGVVRVSHKSGIIDCLQAELYAAWTHAFELKKVIKPTTDAKLRLLLNGPIGSLRTFRRELREDGFSLVTPRVHWSTRDTSCQWWTNVSFVNFAPDSITQWAELHHFVPNPPVASTTDQPAESLYLEEDRWTDLGILSDILTVHDDITGSCHPPQMNSASMNKPPTPSLSHAQIRFYQVNSGGPGADVFECWDRFSEVLDACGVASGMIAPSQVRGDKRGLPKHDSGGKSWEARRQTRYRVGPIVGIYTPTGTRSPSDEDEDPAKQFRGGSVPRIPPIAKNNSLKEAGMARGIFLVDLDLDIFSRPSTFSGMARQDFLNSFLGVKVCERNLFS</sequence>
<organism evidence="2 3">
    <name type="scientific">Ascobolus immersus RN42</name>
    <dbReference type="NCBI Taxonomy" id="1160509"/>
    <lineage>
        <taxon>Eukaryota</taxon>
        <taxon>Fungi</taxon>
        <taxon>Dikarya</taxon>
        <taxon>Ascomycota</taxon>
        <taxon>Pezizomycotina</taxon>
        <taxon>Pezizomycetes</taxon>
        <taxon>Pezizales</taxon>
        <taxon>Ascobolaceae</taxon>
        <taxon>Ascobolus</taxon>
    </lineage>
</organism>
<dbReference type="Proteomes" id="UP000275078">
    <property type="component" value="Unassembled WGS sequence"/>
</dbReference>
<evidence type="ECO:0000313" key="3">
    <source>
        <dbReference type="Proteomes" id="UP000275078"/>
    </source>
</evidence>
<accession>A0A3N4I2A2</accession>
<dbReference type="EMBL" id="ML119698">
    <property type="protein sequence ID" value="RPA79536.1"/>
    <property type="molecule type" value="Genomic_DNA"/>
</dbReference>
<evidence type="ECO:0000313" key="2">
    <source>
        <dbReference type="EMBL" id="RPA79536.1"/>
    </source>
</evidence>
<proteinExistence type="predicted"/>
<feature type="compositionally biased region" description="Basic and acidic residues" evidence="1">
    <location>
        <begin position="919"/>
        <end position="939"/>
    </location>
</feature>
<keyword evidence="3" id="KW-1185">Reference proteome</keyword>
<gene>
    <name evidence="2" type="ORF">BJ508DRAFT_140767</name>
</gene>
<name>A0A3N4I2A2_ASCIM</name>
<evidence type="ECO:0000256" key="1">
    <source>
        <dbReference type="SAM" id="MobiDB-lite"/>
    </source>
</evidence>
<dbReference type="AlphaFoldDB" id="A0A3N4I2A2"/>
<protein>
    <submittedName>
        <fullName evidence="2">Uncharacterized protein</fullName>
    </submittedName>
</protein>
<feature type="region of interest" description="Disordered" evidence="1">
    <location>
        <begin position="917"/>
        <end position="979"/>
    </location>
</feature>
<reference evidence="2 3" key="1">
    <citation type="journal article" date="2018" name="Nat. Ecol. Evol.">
        <title>Pezizomycetes genomes reveal the molecular basis of ectomycorrhizal truffle lifestyle.</title>
        <authorList>
            <person name="Murat C."/>
            <person name="Payen T."/>
            <person name="Noel B."/>
            <person name="Kuo A."/>
            <person name="Morin E."/>
            <person name="Chen J."/>
            <person name="Kohler A."/>
            <person name="Krizsan K."/>
            <person name="Balestrini R."/>
            <person name="Da Silva C."/>
            <person name="Montanini B."/>
            <person name="Hainaut M."/>
            <person name="Levati E."/>
            <person name="Barry K.W."/>
            <person name="Belfiori B."/>
            <person name="Cichocki N."/>
            <person name="Clum A."/>
            <person name="Dockter R.B."/>
            <person name="Fauchery L."/>
            <person name="Guy J."/>
            <person name="Iotti M."/>
            <person name="Le Tacon F."/>
            <person name="Lindquist E.A."/>
            <person name="Lipzen A."/>
            <person name="Malagnac F."/>
            <person name="Mello A."/>
            <person name="Molinier V."/>
            <person name="Miyauchi S."/>
            <person name="Poulain J."/>
            <person name="Riccioni C."/>
            <person name="Rubini A."/>
            <person name="Sitrit Y."/>
            <person name="Splivallo R."/>
            <person name="Traeger S."/>
            <person name="Wang M."/>
            <person name="Zifcakova L."/>
            <person name="Wipf D."/>
            <person name="Zambonelli A."/>
            <person name="Paolocci F."/>
            <person name="Nowrousian M."/>
            <person name="Ottonello S."/>
            <person name="Baldrian P."/>
            <person name="Spatafora J.W."/>
            <person name="Henrissat B."/>
            <person name="Nagy L.G."/>
            <person name="Aury J.M."/>
            <person name="Wincker P."/>
            <person name="Grigoriev I.V."/>
            <person name="Bonfante P."/>
            <person name="Martin F.M."/>
        </authorList>
    </citation>
    <scope>NUCLEOTIDE SEQUENCE [LARGE SCALE GENOMIC DNA]</scope>
    <source>
        <strain evidence="2 3">RN42</strain>
    </source>
</reference>